<name>A0A2T3N229_9GAMM</name>
<dbReference type="RefSeq" id="WP_107282708.1">
    <property type="nucleotide sequence ID" value="NZ_PYMC01000003.1"/>
</dbReference>
<keyword evidence="2" id="KW-1185">Reference proteome</keyword>
<dbReference type="AlphaFoldDB" id="A0A2T3N229"/>
<sequence length="99" mass="10933">MKTSKRTQIAQAVLSANRTGKVAVLAADLNQSDDGWHQLLPADKYPIANLSGFLCHTARRATANLSGSLCHTARRATKMDKQSLLIVMWFTKPAILRRN</sequence>
<organism evidence="1 2">
    <name type="scientific">Photobacterium lipolyticum</name>
    <dbReference type="NCBI Taxonomy" id="266810"/>
    <lineage>
        <taxon>Bacteria</taxon>
        <taxon>Pseudomonadati</taxon>
        <taxon>Pseudomonadota</taxon>
        <taxon>Gammaproteobacteria</taxon>
        <taxon>Vibrionales</taxon>
        <taxon>Vibrionaceae</taxon>
        <taxon>Photobacterium</taxon>
    </lineage>
</organism>
<dbReference type="EMBL" id="PYMC01000003">
    <property type="protein sequence ID" value="PSW06328.1"/>
    <property type="molecule type" value="Genomic_DNA"/>
</dbReference>
<evidence type="ECO:0000313" key="1">
    <source>
        <dbReference type="EMBL" id="PSW06328.1"/>
    </source>
</evidence>
<comment type="caution">
    <text evidence="1">The sequence shown here is derived from an EMBL/GenBank/DDBJ whole genome shotgun (WGS) entry which is preliminary data.</text>
</comment>
<dbReference type="OrthoDB" id="2043985at2"/>
<protein>
    <submittedName>
        <fullName evidence="1">Uncharacterized protein</fullName>
    </submittedName>
</protein>
<gene>
    <name evidence="1" type="ORF">C9I89_07430</name>
</gene>
<reference evidence="1 2" key="1">
    <citation type="submission" date="2018-03" db="EMBL/GenBank/DDBJ databases">
        <title>Whole genome sequencing of Histamine producing bacteria.</title>
        <authorList>
            <person name="Butler K."/>
        </authorList>
    </citation>
    <scope>NUCLEOTIDE SEQUENCE [LARGE SCALE GENOMIC DNA]</scope>
    <source>
        <strain evidence="1 2">DSM 16190</strain>
    </source>
</reference>
<accession>A0A2T3N229</accession>
<dbReference type="Proteomes" id="UP000240904">
    <property type="component" value="Unassembled WGS sequence"/>
</dbReference>
<proteinExistence type="predicted"/>
<evidence type="ECO:0000313" key="2">
    <source>
        <dbReference type="Proteomes" id="UP000240904"/>
    </source>
</evidence>